<feature type="domain" description="GST C-terminal" evidence="3">
    <location>
        <begin position="92"/>
        <end position="227"/>
    </location>
</feature>
<evidence type="ECO:0000313" key="4">
    <source>
        <dbReference type="EMBL" id="KAL2823780.1"/>
    </source>
</evidence>
<proteinExistence type="inferred from homology"/>
<protein>
    <submittedName>
        <fullName evidence="4">Glutathione S-transferase</fullName>
    </submittedName>
</protein>
<evidence type="ECO:0000259" key="2">
    <source>
        <dbReference type="PROSITE" id="PS50404"/>
    </source>
</evidence>
<reference evidence="4 5" key="1">
    <citation type="submission" date="2024-07" db="EMBL/GenBank/DDBJ databases">
        <title>Section-level genome sequencing and comparative genomics of Aspergillus sections Usti and Cavernicolus.</title>
        <authorList>
            <consortium name="Lawrence Berkeley National Laboratory"/>
            <person name="Nybo J.L."/>
            <person name="Vesth T.C."/>
            <person name="Theobald S."/>
            <person name="Frisvad J.C."/>
            <person name="Larsen T.O."/>
            <person name="Kjaerboelling I."/>
            <person name="Rothschild-Mancinelli K."/>
            <person name="Lyhne E.K."/>
            <person name="Kogle M.E."/>
            <person name="Barry K."/>
            <person name="Clum A."/>
            <person name="Na H."/>
            <person name="Ledsgaard L."/>
            <person name="Lin J."/>
            <person name="Lipzen A."/>
            <person name="Kuo A."/>
            <person name="Riley R."/>
            <person name="Mondo S."/>
            <person name="LaButti K."/>
            <person name="Haridas S."/>
            <person name="Pangalinan J."/>
            <person name="Salamov A.A."/>
            <person name="Simmons B.A."/>
            <person name="Magnuson J.K."/>
            <person name="Chen J."/>
            <person name="Drula E."/>
            <person name="Henrissat B."/>
            <person name="Wiebenga A."/>
            <person name="Lubbers R.J."/>
            <person name="Gomes A.C."/>
            <person name="Makela M.R."/>
            <person name="Stajich J."/>
            <person name="Grigoriev I.V."/>
            <person name="Mortensen U.H."/>
            <person name="De vries R.P."/>
            <person name="Baker S.E."/>
            <person name="Andersen M.R."/>
        </authorList>
    </citation>
    <scope>NUCLEOTIDE SEQUENCE [LARGE SCALE GENOMIC DNA]</scope>
    <source>
        <strain evidence="4 5">CBS 600.67</strain>
    </source>
</reference>
<dbReference type="InterPro" id="IPR004046">
    <property type="entry name" value="GST_C"/>
</dbReference>
<gene>
    <name evidence="4" type="ORF">BDW59DRAFT_92079</name>
</gene>
<dbReference type="Proteomes" id="UP001610335">
    <property type="component" value="Unassembled WGS sequence"/>
</dbReference>
<dbReference type="SFLD" id="SFLDG00358">
    <property type="entry name" value="Main_(cytGST)"/>
    <property type="match status" value="1"/>
</dbReference>
<dbReference type="InterPro" id="IPR036249">
    <property type="entry name" value="Thioredoxin-like_sf"/>
</dbReference>
<dbReference type="CDD" id="cd03048">
    <property type="entry name" value="GST_N_Ure2p_like"/>
    <property type="match status" value="1"/>
</dbReference>
<dbReference type="InterPro" id="IPR004045">
    <property type="entry name" value="Glutathione_S-Trfase_N"/>
</dbReference>
<dbReference type="EMBL" id="JBFXLS010000049">
    <property type="protein sequence ID" value="KAL2823780.1"/>
    <property type="molecule type" value="Genomic_DNA"/>
</dbReference>
<dbReference type="PANTHER" id="PTHR44051">
    <property type="entry name" value="GLUTATHIONE S-TRANSFERASE-RELATED"/>
    <property type="match status" value="1"/>
</dbReference>
<dbReference type="InterPro" id="IPR036282">
    <property type="entry name" value="Glutathione-S-Trfase_C_sf"/>
</dbReference>
<dbReference type="InterPro" id="IPR010987">
    <property type="entry name" value="Glutathione-S-Trfase_C-like"/>
</dbReference>
<name>A0ABR4I7Q5_9EURO</name>
<dbReference type="PROSITE" id="PS50404">
    <property type="entry name" value="GST_NTER"/>
    <property type="match status" value="1"/>
</dbReference>
<dbReference type="SUPFAM" id="SSF52833">
    <property type="entry name" value="Thioredoxin-like"/>
    <property type="match status" value="1"/>
</dbReference>
<organism evidence="4 5">
    <name type="scientific">Aspergillus cavernicola</name>
    <dbReference type="NCBI Taxonomy" id="176166"/>
    <lineage>
        <taxon>Eukaryota</taxon>
        <taxon>Fungi</taxon>
        <taxon>Dikarya</taxon>
        <taxon>Ascomycota</taxon>
        <taxon>Pezizomycotina</taxon>
        <taxon>Eurotiomycetes</taxon>
        <taxon>Eurotiomycetidae</taxon>
        <taxon>Eurotiales</taxon>
        <taxon>Aspergillaceae</taxon>
        <taxon>Aspergillus</taxon>
        <taxon>Aspergillus subgen. Nidulantes</taxon>
    </lineage>
</organism>
<comment type="caution">
    <text evidence="4">The sequence shown here is derived from an EMBL/GenBank/DDBJ whole genome shotgun (WGS) entry which is preliminary data.</text>
</comment>
<comment type="similarity">
    <text evidence="1">Belongs to the GST superfamily.</text>
</comment>
<dbReference type="PANTHER" id="PTHR44051:SF3">
    <property type="entry name" value="TRANSCRIPTIONAL REGULATOR URE2"/>
    <property type="match status" value="1"/>
</dbReference>
<evidence type="ECO:0000313" key="5">
    <source>
        <dbReference type="Proteomes" id="UP001610335"/>
    </source>
</evidence>
<sequence length="227" mass="25582">MALPIKVYTHASGPNPAKVIMILKELSLPYTPILVASSDVKSPPFTLINPNGRLPAIEDPNTGITLWESGAIIEYLIETYDDKDHTISFERGSEEYFHAKQFLHFQMSGQGPYFGQAVWFLFYHAEKIASAQERYLNEIRRVTGVLEGILGGGEEGEKKKEYLVGGRFSYVDAAFVPWFEVVPVVTDSIDLAKDFPNVKAWLDRVQGRKAIAESIREWEEARAAEKK</sequence>
<keyword evidence="5" id="KW-1185">Reference proteome</keyword>
<evidence type="ECO:0000256" key="1">
    <source>
        <dbReference type="ARBA" id="ARBA00007409"/>
    </source>
</evidence>
<dbReference type="SUPFAM" id="SSF47616">
    <property type="entry name" value="GST C-terminal domain-like"/>
    <property type="match status" value="1"/>
</dbReference>
<dbReference type="Pfam" id="PF00043">
    <property type="entry name" value="GST_C"/>
    <property type="match status" value="1"/>
</dbReference>
<dbReference type="SFLD" id="SFLDS00019">
    <property type="entry name" value="Glutathione_Transferase_(cytos"/>
    <property type="match status" value="1"/>
</dbReference>
<dbReference type="InterPro" id="IPR040079">
    <property type="entry name" value="Glutathione_S-Trfase"/>
</dbReference>
<accession>A0ABR4I7Q5</accession>
<dbReference type="Gene3D" id="3.40.30.10">
    <property type="entry name" value="Glutaredoxin"/>
    <property type="match status" value="1"/>
</dbReference>
<dbReference type="Gene3D" id="1.20.1050.10">
    <property type="match status" value="1"/>
</dbReference>
<evidence type="ECO:0000259" key="3">
    <source>
        <dbReference type="PROSITE" id="PS50405"/>
    </source>
</evidence>
<dbReference type="PROSITE" id="PS50405">
    <property type="entry name" value="GST_CTER"/>
    <property type="match status" value="1"/>
</dbReference>
<dbReference type="Pfam" id="PF13417">
    <property type="entry name" value="GST_N_3"/>
    <property type="match status" value="1"/>
</dbReference>
<feature type="domain" description="GST N-terminal" evidence="2">
    <location>
        <begin position="3"/>
        <end position="84"/>
    </location>
</feature>